<dbReference type="AlphaFoldDB" id="A0A1S2XMB3"/>
<dbReference type="Pfam" id="PF03665">
    <property type="entry name" value="UPF0172"/>
    <property type="match status" value="1"/>
</dbReference>
<dbReference type="PROSITE" id="PS50249">
    <property type="entry name" value="MPN"/>
    <property type="match status" value="1"/>
</dbReference>
<accession>A0A1S2XMB3</accession>
<dbReference type="STRING" id="3827.A0A1S2XMB3"/>
<dbReference type="RefSeq" id="XP_004491524.1">
    <property type="nucleotide sequence ID" value="XM_004491467.2"/>
</dbReference>
<feature type="domain" description="MPN" evidence="2">
    <location>
        <begin position="8"/>
        <end position="142"/>
    </location>
</feature>
<dbReference type="InterPro" id="IPR037518">
    <property type="entry name" value="MPN"/>
</dbReference>
<comment type="similarity">
    <text evidence="1">Belongs to the EMC8/EMC9 family.</text>
</comment>
<name>A0A1S2XMB3_CICAR</name>
<keyword evidence="3" id="KW-1185">Reference proteome</keyword>
<dbReference type="OrthoDB" id="194468at2759"/>
<evidence type="ECO:0000256" key="1">
    <source>
        <dbReference type="ARBA" id="ARBA00007461"/>
    </source>
</evidence>
<dbReference type="KEGG" id="cam:101489579"/>
<dbReference type="CDD" id="cd08060">
    <property type="entry name" value="MPN_UPF0172"/>
    <property type="match status" value="1"/>
</dbReference>
<gene>
    <name evidence="4" type="primary">LOC101489579</name>
</gene>
<dbReference type="GO" id="GO:0072546">
    <property type="term" value="C:EMC complex"/>
    <property type="evidence" value="ECO:0007669"/>
    <property type="project" value="InterPro"/>
</dbReference>
<dbReference type="InterPro" id="IPR005366">
    <property type="entry name" value="EMC8/9"/>
</dbReference>
<dbReference type="PANTHER" id="PTHR12941:SF10">
    <property type="entry name" value="ER MEMBRANE PROTEIN COMPLEX SUBUNIT 8_9 HOMOLOG"/>
    <property type="match status" value="1"/>
</dbReference>
<reference evidence="3" key="1">
    <citation type="journal article" date="2013" name="Nat. Biotechnol.">
        <title>Draft genome sequence of chickpea (Cicer arietinum) provides a resource for trait improvement.</title>
        <authorList>
            <person name="Varshney R.K."/>
            <person name="Song C."/>
            <person name="Saxena R.K."/>
            <person name="Azam S."/>
            <person name="Yu S."/>
            <person name="Sharpe A.G."/>
            <person name="Cannon S."/>
            <person name="Baek J."/>
            <person name="Rosen B.D."/>
            <person name="Tar'an B."/>
            <person name="Millan T."/>
            <person name="Zhang X."/>
            <person name="Ramsay L.D."/>
            <person name="Iwata A."/>
            <person name="Wang Y."/>
            <person name="Nelson W."/>
            <person name="Farmer A.D."/>
            <person name="Gaur P.M."/>
            <person name="Soderlund C."/>
            <person name="Penmetsa R.V."/>
            <person name="Xu C."/>
            <person name="Bharti A.K."/>
            <person name="He W."/>
            <person name="Winter P."/>
            <person name="Zhao S."/>
            <person name="Hane J.K."/>
            <person name="Carrasquilla-Garcia N."/>
            <person name="Condie J.A."/>
            <person name="Upadhyaya H.D."/>
            <person name="Luo M.C."/>
            <person name="Thudi M."/>
            <person name="Gowda C.L."/>
            <person name="Singh N.P."/>
            <person name="Lichtenzveig J."/>
            <person name="Gali K.K."/>
            <person name="Rubio J."/>
            <person name="Nadarajan N."/>
            <person name="Dolezel J."/>
            <person name="Bansal K.C."/>
            <person name="Xu X."/>
            <person name="Edwards D."/>
            <person name="Zhang G."/>
            <person name="Kahl G."/>
            <person name="Gil J."/>
            <person name="Singh K.B."/>
            <person name="Datta S.K."/>
            <person name="Jackson S.A."/>
            <person name="Wang J."/>
            <person name="Cook D.R."/>
        </authorList>
    </citation>
    <scope>NUCLEOTIDE SEQUENCE [LARGE SCALE GENOMIC DNA]</scope>
    <source>
        <strain evidence="3">cv. CDC Frontier</strain>
    </source>
</reference>
<organism evidence="3 4">
    <name type="scientific">Cicer arietinum</name>
    <name type="common">Chickpea</name>
    <name type="synonym">Garbanzo</name>
    <dbReference type="NCBI Taxonomy" id="3827"/>
    <lineage>
        <taxon>Eukaryota</taxon>
        <taxon>Viridiplantae</taxon>
        <taxon>Streptophyta</taxon>
        <taxon>Embryophyta</taxon>
        <taxon>Tracheophyta</taxon>
        <taxon>Spermatophyta</taxon>
        <taxon>Magnoliopsida</taxon>
        <taxon>eudicotyledons</taxon>
        <taxon>Gunneridae</taxon>
        <taxon>Pentapetalae</taxon>
        <taxon>rosids</taxon>
        <taxon>fabids</taxon>
        <taxon>Fabales</taxon>
        <taxon>Fabaceae</taxon>
        <taxon>Papilionoideae</taxon>
        <taxon>50 kb inversion clade</taxon>
        <taxon>NPAAA clade</taxon>
        <taxon>Hologalegina</taxon>
        <taxon>IRL clade</taxon>
        <taxon>Cicereae</taxon>
        <taxon>Cicer</taxon>
    </lineage>
</organism>
<dbReference type="GeneID" id="101489579"/>
<dbReference type="PaxDb" id="3827-XP_004491524.1"/>
<evidence type="ECO:0000259" key="2">
    <source>
        <dbReference type="PROSITE" id="PS50249"/>
    </source>
</evidence>
<dbReference type="eggNOG" id="KOG3289">
    <property type="taxonomic scope" value="Eukaryota"/>
</dbReference>
<protein>
    <submittedName>
        <fullName evidence="4">ER membrane protein complex subunit 8/9 homolog</fullName>
    </submittedName>
</protein>
<evidence type="ECO:0000313" key="4">
    <source>
        <dbReference type="RefSeq" id="XP_004491524.1"/>
    </source>
</evidence>
<dbReference type="Proteomes" id="UP000087171">
    <property type="component" value="Chromosome Ca2"/>
</dbReference>
<dbReference type="PANTHER" id="PTHR12941">
    <property type="entry name" value="ER MEMBRANE PROTEIN COMPLEX"/>
    <property type="match status" value="1"/>
</dbReference>
<sequence>MGSSDLKYEVAQNAYIKLVLHSLKHPTSAVNGVLIGRISSSNDTVEIVDAVPLFHSQIPLLPQLEISLILIEEYFSAKGLNIVGYFHANERSDEFELGGVAKNIGDHICRYFPQAAILLLDNKKLEALKKSKGGSAVMQLYVRDASKNWKLVQSDANSRFSLKEPSANLILLDYISSEKWNDIVDFDDHLDDISKDWLNPGLFN</sequence>
<evidence type="ECO:0000313" key="3">
    <source>
        <dbReference type="Proteomes" id="UP000087171"/>
    </source>
</evidence>
<reference evidence="4" key="2">
    <citation type="submission" date="2025-08" db="UniProtKB">
        <authorList>
            <consortium name="RefSeq"/>
        </authorList>
    </citation>
    <scope>IDENTIFICATION</scope>
    <source>
        <tissue evidence="4">Etiolated seedlings</tissue>
    </source>
</reference>
<proteinExistence type="inferred from homology"/>